<dbReference type="Pfam" id="PF18039">
    <property type="entry name" value="UBA_6"/>
    <property type="match status" value="1"/>
</dbReference>
<dbReference type="Proteomes" id="UP001162164">
    <property type="component" value="Unassembled WGS sequence"/>
</dbReference>
<evidence type="ECO:0000313" key="3">
    <source>
        <dbReference type="EMBL" id="KAJ8975963.1"/>
    </source>
</evidence>
<dbReference type="PANTHER" id="PTHR12876:SF35">
    <property type="entry name" value="LD08718P-RELATED"/>
    <property type="match status" value="1"/>
</dbReference>
<comment type="caution">
    <text evidence="3">The sequence shown here is derived from an EMBL/GenBank/DDBJ whole genome shotgun (WGS) entry which is preliminary data.</text>
</comment>
<name>A0ABQ9JCP5_9CUCU</name>
<proteinExistence type="predicted"/>
<evidence type="ECO:0000256" key="1">
    <source>
        <dbReference type="SAM" id="MobiDB-lite"/>
    </source>
</evidence>
<protein>
    <recommendedName>
        <fullName evidence="2">Rege-1 UBA-like domain-containing protein</fullName>
    </recommendedName>
</protein>
<gene>
    <name evidence="3" type="ORF">NQ317_011931</name>
</gene>
<feature type="region of interest" description="Disordered" evidence="1">
    <location>
        <begin position="81"/>
        <end position="100"/>
    </location>
</feature>
<keyword evidence="4" id="KW-1185">Reference proteome</keyword>
<accession>A0ABQ9JCP5</accession>
<dbReference type="EMBL" id="JAPWTJ010000746">
    <property type="protein sequence ID" value="KAJ8975963.1"/>
    <property type="molecule type" value="Genomic_DNA"/>
</dbReference>
<reference evidence="3" key="1">
    <citation type="journal article" date="2023" name="Insect Mol. Biol.">
        <title>Genome sequencing provides insights into the evolution of gene families encoding plant cell wall-degrading enzymes in longhorned beetles.</title>
        <authorList>
            <person name="Shin N.R."/>
            <person name="Okamura Y."/>
            <person name="Kirsch R."/>
            <person name="Pauchet Y."/>
        </authorList>
    </citation>
    <scope>NUCLEOTIDE SEQUENCE</scope>
    <source>
        <strain evidence="3">MMC_N1</strain>
    </source>
</reference>
<dbReference type="PANTHER" id="PTHR12876">
    <property type="entry name" value="N4BP1-RELATED"/>
    <property type="match status" value="1"/>
</dbReference>
<evidence type="ECO:0000313" key="4">
    <source>
        <dbReference type="Proteomes" id="UP001162164"/>
    </source>
</evidence>
<dbReference type="InterPro" id="IPR040546">
    <property type="entry name" value="Rege-1_UBA-like"/>
</dbReference>
<evidence type="ECO:0000259" key="2">
    <source>
        <dbReference type="Pfam" id="PF18039"/>
    </source>
</evidence>
<organism evidence="3 4">
    <name type="scientific">Molorchus minor</name>
    <dbReference type="NCBI Taxonomy" id="1323400"/>
    <lineage>
        <taxon>Eukaryota</taxon>
        <taxon>Metazoa</taxon>
        <taxon>Ecdysozoa</taxon>
        <taxon>Arthropoda</taxon>
        <taxon>Hexapoda</taxon>
        <taxon>Insecta</taxon>
        <taxon>Pterygota</taxon>
        <taxon>Neoptera</taxon>
        <taxon>Endopterygota</taxon>
        <taxon>Coleoptera</taxon>
        <taxon>Polyphaga</taxon>
        <taxon>Cucujiformia</taxon>
        <taxon>Chrysomeloidea</taxon>
        <taxon>Cerambycidae</taxon>
        <taxon>Lamiinae</taxon>
        <taxon>Monochamini</taxon>
        <taxon>Molorchus</taxon>
    </lineage>
</organism>
<dbReference type="InterPro" id="IPR051101">
    <property type="entry name" value="ZC3H12/N4BP1_RNase_Reg"/>
</dbReference>
<sequence>MRWNTNYPKMRTDELRCKYLENERACLELPGVKGGIERFPKEYKESYSGPCDARRLRTLIDKYVDDICGEGCTGAIAGEDSSYDSDYELDPPTKHQDVSRTTSDTLAAEYAEYVQSSADVSPGYTARVEFALKLGYTERLVQAALQKLGPSPTQNELLAELIKLGAQKGSSCDSSPPESTVDVTELQMEAIEGIQSLRPIVIDGSNVAMRVSPYGLLIPWPEKKPSPHLLDLNRCRQTHLPIS</sequence>
<feature type="domain" description="Rege-1 UBA-like" evidence="2">
    <location>
        <begin position="124"/>
        <end position="165"/>
    </location>
</feature>